<comment type="caution">
    <text evidence="2">The sequence shown here is derived from an EMBL/GenBank/DDBJ whole genome shotgun (WGS) entry which is preliminary data.</text>
</comment>
<proteinExistence type="predicted"/>
<protein>
    <submittedName>
        <fullName evidence="2">Uncharacterized protein</fullName>
    </submittedName>
</protein>
<evidence type="ECO:0000313" key="2">
    <source>
        <dbReference type="EMBL" id="MRX07311.1"/>
    </source>
</evidence>
<keyword evidence="1" id="KW-0732">Signal</keyword>
<name>A0A6L5QDZ4_9BURK</name>
<accession>A0A6L5QDZ4</accession>
<organism evidence="2 3">
    <name type="scientific">Duganella alba</name>
    <dbReference type="NCBI Taxonomy" id="2666081"/>
    <lineage>
        <taxon>Bacteria</taxon>
        <taxon>Pseudomonadati</taxon>
        <taxon>Pseudomonadota</taxon>
        <taxon>Betaproteobacteria</taxon>
        <taxon>Burkholderiales</taxon>
        <taxon>Oxalobacteraceae</taxon>
        <taxon>Telluria group</taxon>
        <taxon>Duganella</taxon>
    </lineage>
</organism>
<sequence length="244" mass="27616">MRNLLGTLLIVVPLTAQAQTAIPQIVPTPQGPAPQSLALSNTAPPQFQVRRRIFNEVAHGIMRNDPAAPTALDKVLTDYESAAFRYTPLESLEIIGFYFLPREGMEKVFQVIVAEQVMGWYDVLRYASDSGREEIVNNEGFFKLPIVIGGPRVATLAAKYFDEHPAEARAMLARGFSFADSWRETLNYDRHWPSYYGLERLICRQDPTTCKTAPELDRSKWNAAWSEAKQRVAAYYQLDKPFAK</sequence>
<dbReference type="AlphaFoldDB" id="A0A6L5QDZ4"/>
<dbReference type="EMBL" id="WKJM01000003">
    <property type="protein sequence ID" value="MRX07311.1"/>
    <property type="molecule type" value="Genomic_DNA"/>
</dbReference>
<keyword evidence="3" id="KW-1185">Reference proteome</keyword>
<feature type="signal peptide" evidence="1">
    <location>
        <begin position="1"/>
        <end position="18"/>
    </location>
</feature>
<evidence type="ECO:0000256" key="1">
    <source>
        <dbReference type="SAM" id="SignalP"/>
    </source>
</evidence>
<dbReference type="RefSeq" id="WP_154361952.1">
    <property type="nucleotide sequence ID" value="NZ_WKJM01000003.1"/>
</dbReference>
<evidence type="ECO:0000313" key="3">
    <source>
        <dbReference type="Proteomes" id="UP000481037"/>
    </source>
</evidence>
<gene>
    <name evidence="2" type="ORF">GJ697_05630</name>
</gene>
<feature type="chain" id="PRO_5027078058" evidence="1">
    <location>
        <begin position="19"/>
        <end position="244"/>
    </location>
</feature>
<reference evidence="2 3" key="1">
    <citation type="submission" date="2019-11" db="EMBL/GenBank/DDBJ databases">
        <title>Novel species isolated from a subtropical stream in China.</title>
        <authorList>
            <person name="Lu H."/>
        </authorList>
    </citation>
    <scope>NUCLEOTIDE SEQUENCE [LARGE SCALE GENOMIC DNA]</scope>
    <source>
        <strain evidence="2 3">FT25W</strain>
    </source>
</reference>
<dbReference type="Proteomes" id="UP000481037">
    <property type="component" value="Unassembled WGS sequence"/>
</dbReference>